<protein>
    <recommendedName>
        <fullName evidence="4">CCT domain-containing protein</fullName>
    </recommendedName>
</protein>
<keyword evidence="2 3" id="KW-0539">Nucleus</keyword>
<name>A0A7I8K1X4_SPIIN</name>
<dbReference type="PANTHER" id="PTHR31319:SF114">
    <property type="entry name" value="OS12G0262400 PROTEIN"/>
    <property type="match status" value="1"/>
</dbReference>
<organism evidence="6 7">
    <name type="scientific">Spirodela intermedia</name>
    <name type="common">Intermediate duckweed</name>
    <dbReference type="NCBI Taxonomy" id="51605"/>
    <lineage>
        <taxon>Eukaryota</taxon>
        <taxon>Viridiplantae</taxon>
        <taxon>Streptophyta</taxon>
        <taxon>Embryophyta</taxon>
        <taxon>Tracheophyta</taxon>
        <taxon>Spermatophyta</taxon>
        <taxon>Magnoliopsida</taxon>
        <taxon>Liliopsida</taxon>
        <taxon>Araceae</taxon>
        <taxon>Lemnoideae</taxon>
        <taxon>Spirodela</taxon>
    </lineage>
</organism>
<dbReference type="OrthoDB" id="153872at2759"/>
<evidence type="ECO:0000313" key="7">
    <source>
        <dbReference type="Proteomes" id="UP000663760"/>
    </source>
</evidence>
<comment type="subcellular location">
    <subcellularLocation>
        <location evidence="1 3">Nucleus</location>
    </subcellularLocation>
</comment>
<sequence length="162" mass="18171">MIELSFDLQPVCFNGGVHDFRRSPSQAMNTNLRPPGADNCALEIVGGNGTAMGGRVGRYNAEERRERIERYRNKRNQRNFQKKITYVCRKTLADSRPRIRGRFARNGDAELETDAEAGEVSSSSGGVDYRGWRPAVDGEDCSYDPDFWANFLDNLSVGNMIA</sequence>
<dbReference type="Pfam" id="PF06203">
    <property type="entry name" value="CCT"/>
    <property type="match status" value="1"/>
</dbReference>
<evidence type="ECO:0000313" key="6">
    <source>
        <dbReference type="EMBL" id="CAA7389541.1"/>
    </source>
</evidence>
<accession>A0A7I8K1X4</accession>
<dbReference type="EMBL" id="LR746264">
    <property type="protein sequence ID" value="CAA7389541.1"/>
    <property type="molecule type" value="Genomic_DNA"/>
</dbReference>
<dbReference type="InterPro" id="IPR045281">
    <property type="entry name" value="CONSTANS-like"/>
</dbReference>
<reference evidence="6" key="1">
    <citation type="submission" date="2020-02" db="EMBL/GenBank/DDBJ databases">
        <authorList>
            <person name="Scholz U."/>
            <person name="Mascher M."/>
            <person name="Fiebig A."/>
        </authorList>
    </citation>
    <scope>NUCLEOTIDE SEQUENCE</scope>
</reference>
<feature type="domain" description="CCT" evidence="4">
    <location>
        <begin position="64"/>
        <end position="106"/>
    </location>
</feature>
<evidence type="ECO:0000313" key="5">
    <source>
        <dbReference type="EMBL" id="CAA2615079.1"/>
    </source>
</evidence>
<dbReference type="GO" id="GO:0009909">
    <property type="term" value="P:regulation of flower development"/>
    <property type="evidence" value="ECO:0007669"/>
    <property type="project" value="InterPro"/>
</dbReference>
<dbReference type="EMBL" id="LR743588">
    <property type="protein sequence ID" value="CAA2615079.1"/>
    <property type="molecule type" value="Genomic_DNA"/>
</dbReference>
<dbReference type="Proteomes" id="UP000663760">
    <property type="component" value="Chromosome 1"/>
</dbReference>
<evidence type="ECO:0000256" key="2">
    <source>
        <dbReference type="ARBA" id="ARBA00023242"/>
    </source>
</evidence>
<dbReference type="AlphaFoldDB" id="A0A7I8K1X4"/>
<evidence type="ECO:0000256" key="3">
    <source>
        <dbReference type="PROSITE-ProRule" id="PRU00357"/>
    </source>
</evidence>
<dbReference type="GO" id="GO:0003700">
    <property type="term" value="F:DNA-binding transcription factor activity"/>
    <property type="evidence" value="ECO:0007669"/>
    <property type="project" value="TreeGrafter"/>
</dbReference>
<proteinExistence type="predicted"/>
<dbReference type="PANTHER" id="PTHR31319">
    <property type="entry name" value="ZINC FINGER PROTEIN CONSTANS-LIKE 4"/>
    <property type="match status" value="1"/>
</dbReference>
<dbReference type="PROSITE" id="PS51017">
    <property type="entry name" value="CCT"/>
    <property type="match status" value="1"/>
</dbReference>
<keyword evidence="7" id="KW-1185">Reference proteome</keyword>
<dbReference type="GO" id="GO:0005634">
    <property type="term" value="C:nucleus"/>
    <property type="evidence" value="ECO:0007669"/>
    <property type="project" value="UniProtKB-SubCell"/>
</dbReference>
<dbReference type="InterPro" id="IPR010402">
    <property type="entry name" value="CCT_domain"/>
</dbReference>
<evidence type="ECO:0000259" key="4">
    <source>
        <dbReference type="PROSITE" id="PS51017"/>
    </source>
</evidence>
<evidence type="ECO:0000256" key="1">
    <source>
        <dbReference type="ARBA" id="ARBA00004123"/>
    </source>
</evidence>
<gene>
    <name evidence="5" type="ORF">SI7747_01001437</name>
    <name evidence="6" type="ORF">SI8410_01001563</name>
</gene>